<dbReference type="RefSeq" id="WP_137307509.1">
    <property type="nucleotide sequence ID" value="NZ_SZNQ01000001.1"/>
</dbReference>
<organism evidence="1 2">
    <name type="scientific">Streptomyces lasalocidi</name>
    <name type="common">Streptomyces lasaliensis</name>
    <dbReference type="NCBI Taxonomy" id="324833"/>
    <lineage>
        <taxon>Bacteria</taxon>
        <taxon>Bacillati</taxon>
        <taxon>Actinomycetota</taxon>
        <taxon>Actinomycetes</taxon>
        <taxon>Kitasatosporales</taxon>
        <taxon>Streptomycetaceae</taxon>
        <taxon>Streptomyces</taxon>
    </lineage>
</organism>
<name>A0A4U5WHQ4_STRLS</name>
<dbReference type="EMBL" id="SZNQ01000001">
    <property type="protein sequence ID" value="TKT01484.1"/>
    <property type="molecule type" value="Genomic_DNA"/>
</dbReference>
<dbReference type="Proteomes" id="UP000305929">
    <property type="component" value="Unassembled WGS sequence"/>
</dbReference>
<protein>
    <submittedName>
        <fullName evidence="1">Uncharacterized protein</fullName>
    </submittedName>
</protein>
<reference evidence="1 2" key="1">
    <citation type="submission" date="2019-04" db="EMBL/GenBank/DDBJ databases">
        <title>Streptomyces lasaliensis sp. nov., an Actinomycete isolated from soil which produces the polyether antibiotic lasalocid.</title>
        <authorList>
            <person name="Erwin G."/>
            <person name="Haber C."/>
        </authorList>
    </citation>
    <scope>NUCLEOTIDE SEQUENCE [LARGE SCALE GENOMIC DNA]</scope>
    <source>
        <strain evidence="1 2">X-537</strain>
    </source>
</reference>
<evidence type="ECO:0000313" key="1">
    <source>
        <dbReference type="EMBL" id="TKT01484.1"/>
    </source>
</evidence>
<keyword evidence="2" id="KW-1185">Reference proteome</keyword>
<accession>A0A4U5WHQ4</accession>
<gene>
    <name evidence="1" type="ORF">E4U91_16080</name>
</gene>
<comment type="caution">
    <text evidence="1">The sequence shown here is derived from an EMBL/GenBank/DDBJ whole genome shotgun (WGS) entry which is preliminary data.</text>
</comment>
<dbReference type="AlphaFoldDB" id="A0A4U5WHQ4"/>
<sequence length="146" mass="15953">MENTGHRPEPQPGDEQNVTLKRAIEAACQGFDTPAGPASAGAEDPQVAHGVLLLKPAEVASAGLIAHRDTWEWLAALAVDHSHFRTSPAVEDFKEGRVRTVLSGRSLIALLIEPWNTRHSAAERLGHGRDLLQPRRVQTHRCHRTG</sequence>
<proteinExistence type="predicted"/>
<dbReference type="OrthoDB" id="4082200at2"/>
<evidence type="ECO:0000313" key="2">
    <source>
        <dbReference type="Proteomes" id="UP000305929"/>
    </source>
</evidence>